<dbReference type="Proteomes" id="UP001595699">
    <property type="component" value="Unassembled WGS sequence"/>
</dbReference>
<evidence type="ECO:0008006" key="3">
    <source>
        <dbReference type="Google" id="ProtNLM"/>
    </source>
</evidence>
<reference evidence="2" key="1">
    <citation type="journal article" date="2019" name="Int. J. Syst. Evol. Microbiol.">
        <title>The Global Catalogue of Microorganisms (GCM) 10K type strain sequencing project: providing services to taxonomists for standard genome sequencing and annotation.</title>
        <authorList>
            <consortium name="The Broad Institute Genomics Platform"/>
            <consortium name="The Broad Institute Genome Sequencing Center for Infectious Disease"/>
            <person name="Wu L."/>
            <person name="Ma J."/>
        </authorList>
    </citation>
    <scope>NUCLEOTIDE SEQUENCE [LARGE SCALE GENOMIC DNA]</scope>
    <source>
        <strain evidence="2">CGMCC 4.7241</strain>
    </source>
</reference>
<name>A0ABV7YPB0_9ACTN</name>
<accession>A0ABV7YPB0</accession>
<comment type="caution">
    <text evidence="1">The sequence shown here is derived from an EMBL/GenBank/DDBJ whole genome shotgun (WGS) entry which is preliminary data.</text>
</comment>
<gene>
    <name evidence="1" type="ORF">ACFOUW_34240</name>
</gene>
<proteinExistence type="predicted"/>
<protein>
    <recommendedName>
        <fullName evidence="3">CopG-like ribbon-helix-helix domain-containing protein</fullName>
    </recommendedName>
</protein>
<evidence type="ECO:0000313" key="2">
    <source>
        <dbReference type="Proteomes" id="UP001595699"/>
    </source>
</evidence>
<sequence>METRQVRALVPIDVADALYAKANAEGCTLAELAGAVLAAHVATKMRKPSRNKAAR</sequence>
<keyword evidence="2" id="KW-1185">Reference proteome</keyword>
<dbReference type="RefSeq" id="WP_205119593.1">
    <property type="nucleotide sequence ID" value="NZ_JAFBCM010000001.1"/>
</dbReference>
<organism evidence="1 2">
    <name type="scientific">Tenggerimyces flavus</name>
    <dbReference type="NCBI Taxonomy" id="1708749"/>
    <lineage>
        <taxon>Bacteria</taxon>
        <taxon>Bacillati</taxon>
        <taxon>Actinomycetota</taxon>
        <taxon>Actinomycetes</taxon>
        <taxon>Propionibacteriales</taxon>
        <taxon>Nocardioidaceae</taxon>
        <taxon>Tenggerimyces</taxon>
    </lineage>
</organism>
<evidence type="ECO:0000313" key="1">
    <source>
        <dbReference type="EMBL" id="MFC3765938.1"/>
    </source>
</evidence>
<dbReference type="EMBL" id="JBHRZH010000044">
    <property type="protein sequence ID" value="MFC3765938.1"/>
    <property type="molecule type" value="Genomic_DNA"/>
</dbReference>